<dbReference type="GO" id="GO:0005524">
    <property type="term" value="F:ATP binding"/>
    <property type="evidence" value="ECO:0007669"/>
    <property type="project" value="UniProtKB-KW"/>
</dbReference>
<proteinExistence type="predicted"/>
<dbReference type="PRINTS" id="PR00344">
    <property type="entry name" value="BCTRLSENSOR"/>
</dbReference>
<keyword evidence="6" id="KW-0808">Transferase</keyword>
<dbReference type="PANTHER" id="PTHR43047:SF72">
    <property type="entry name" value="OSMOSENSING HISTIDINE PROTEIN KINASE SLN1"/>
    <property type="match status" value="1"/>
</dbReference>
<evidence type="ECO:0000256" key="1">
    <source>
        <dbReference type="ARBA" id="ARBA00000085"/>
    </source>
</evidence>
<reference evidence="14 15" key="1">
    <citation type="journal article" date="2016" name="Nat. Commun.">
        <title>Thousands of microbial genomes shed light on interconnected biogeochemical processes in an aquifer system.</title>
        <authorList>
            <person name="Anantharaman K."/>
            <person name="Brown C.T."/>
            <person name="Hug L.A."/>
            <person name="Sharon I."/>
            <person name="Castelle C.J."/>
            <person name="Probst A.J."/>
            <person name="Thomas B.C."/>
            <person name="Singh A."/>
            <person name="Wilkins M.J."/>
            <person name="Karaoz U."/>
            <person name="Brodie E.L."/>
            <person name="Williams K.H."/>
            <person name="Hubbard S.S."/>
            <person name="Banfield J.F."/>
        </authorList>
    </citation>
    <scope>NUCLEOTIDE SEQUENCE [LARGE SCALE GENOMIC DNA]</scope>
</reference>
<dbReference type="FunFam" id="3.30.565.10:FF:000023">
    <property type="entry name" value="PAS domain-containing sensor histidine kinase"/>
    <property type="match status" value="1"/>
</dbReference>
<evidence type="ECO:0000256" key="2">
    <source>
        <dbReference type="ARBA" id="ARBA00004236"/>
    </source>
</evidence>
<dbReference type="GO" id="GO:0005886">
    <property type="term" value="C:plasma membrane"/>
    <property type="evidence" value="ECO:0007669"/>
    <property type="project" value="UniProtKB-SubCell"/>
</dbReference>
<keyword evidence="12" id="KW-0812">Transmembrane</keyword>
<accession>A0A1G2DV84</accession>
<keyword evidence="9" id="KW-0067">ATP-binding</keyword>
<evidence type="ECO:0000256" key="3">
    <source>
        <dbReference type="ARBA" id="ARBA00012438"/>
    </source>
</evidence>
<feature type="transmembrane region" description="Helical" evidence="12">
    <location>
        <begin position="192"/>
        <end position="209"/>
    </location>
</feature>
<dbReference type="Gene3D" id="1.10.287.130">
    <property type="match status" value="1"/>
</dbReference>
<evidence type="ECO:0000256" key="12">
    <source>
        <dbReference type="SAM" id="Phobius"/>
    </source>
</evidence>
<protein>
    <recommendedName>
        <fullName evidence="3">histidine kinase</fullName>
        <ecNumber evidence="3">2.7.13.3</ecNumber>
    </recommendedName>
</protein>
<evidence type="ECO:0000256" key="8">
    <source>
        <dbReference type="ARBA" id="ARBA00022777"/>
    </source>
</evidence>
<keyword evidence="5" id="KW-0597">Phosphoprotein</keyword>
<dbReference type="Pfam" id="PF00512">
    <property type="entry name" value="HisKA"/>
    <property type="match status" value="1"/>
</dbReference>
<evidence type="ECO:0000256" key="7">
    <source>
        <dbReference type="ARBA" id="ARBA00022741"/>
    </source>
</evidence>
<dbReference type="PANTHER" id="PTHR43047">
    <property type="entry name" value="TWO-COMPONENT HISTIDINE PROTEIN KINASE"/>
    <property type="match status" value="1"/>
</dbReference>
<keyword evidence="4" id="KW-1003">Cell membrane</keyword>
<dbReference type="PROSITE" id="PS50109">
    <property type="entry name" value="HIS_KIN"/>
    <property type="match status" value="1"/>
</dbReference>
<evidence type="ECO:0000313" key="15">
    <source>
        <dbReference type="Proteomes" id="UP000178106"/>
    </source>
</evidence>
<dbReference type="EC" id="2.7.13.3" evidence="3"/>
<comment type="subcellular location">
    <subcellularLocation>
        <location evidence="2">Cell membrane</location>
    </subcellularLocation>
</comment>
<dbReference type="InterPro" id="IPR003594">
    <property type="entry name" value="HATPase_dom"/>
</dbReference>
<dbReference type="InterPro" id="IPR005467">
    <property type="entry name" value="His_kinase_dom"/>
</dbReference>
<evidence type="ECO:0000256" key="4">
    <source>
        <dbReference type="ARBA" id="ARBA00022475"/>
    </source>
</evidence>
<dbReference type="Proteomes" id="UP000178106">
    <property type="component" value="Unassembled WGS sequence"/>
</dbReference>
<dbReference type="SUPFAM" id="SSF55874">
    <property type="entry name" value="ATPase domain of HSP90 chaperone/DNA topoisomerase II/histidine kinase"/>
    <property type="match status" value="1"/>
</dbReference>
<organism evidence="14 15">
    <name type="scientific">Candidatus Lloydbacteria bacterium RIFOXYC12_FULL_46_25</name>
    <dbReference type="NCBI Taxonomy" id="1798670"/>
    <lineage>
        <taxon>Bacteria</taxon>
        <taxon>Candidatus Lloydiibacteriota</taxon>
    </lineage>
</organism>
<dbReference type="EMBL" id="MHLU01000163">
    <property type="protein sequence ID" value="OGZ16780.1"/>
    <property type="molecule type" value="Genomic_DNA"/>
</dbReference>
<dbReference type="InterPro" id="IPR036890">
    <property type="entry name" value="HATPase_C_sf"/>
</dbReference>
<dbReference type="GO" id="GO:0009927">
    <property type="term" value="F:histidine phosphotransfer kinase activity"/>
    <property type="evidence" value="ECO:0007669"/>
    <property type="project" value="TreeGrafter"/>
</dbReference>
<comment type="catalytic activity">
    <reaction evidence="1">
        <text>ATP + protein L-histidine = ADP + protein N-phospho-L-histidine.</text>
        <dbReference type="EC" id="2.7.13.3"/>
    </reaction>
</comment>
<keyword evidence="12" id="KW-1133">Transmembrane helix</keyword>
<dbReference type="CDD" id="cd00082">
    <property type="entry name" value="HisKA"/>
    <property type="match status" value="1"/>
</dbReference>
<comment type="caution">
    <text evidence="14">The sequence shown here is derived from an EMBL/GenBank/DDBJ whole genome shotgun (WGS) entry which is preliminary data.</text>
</comment>
<dbReference type="Gene3D" id="3.30.565.10">
    <property type="entry name" value="Histidine kinase-like ATPase, C-terminal domain"/>
    <property type="match status" value="1"/>
</dbReference>
<keyword evidence="8" id="KW-0418">Kinase</keyword>
<sequence length="457" mass="51216">MNPLFNIFLRGFLFAQNNPQIIYTLFLVVMIPSAFFFTSEQFLRIARENQDLFERNRIGILQDVFVLFAKEHVDDASYLSTHIQSIVEQNETVTRLQVMRKNTSSEFIIVASKDDVDVGTPFVPDPLSSALFSNATGRPGESFAAKFFTDGVRYWRSVRAITDASSTMPVAYVLTDVSMAEADAVARKNIRSAYLVLALIIFLIIVLLARQARIIDYATLYQKLKEVDHMKDDFVSMAAHELRSPLSIIRGYTEMLADGEKLSPGGQTNLKHIDDAAVHLNHLIGDILDVAKLQEGRMSFRFESRDVSKDIAEVVESFMRVASDKGLKLSYENISLPLISIDPDRFHQVMINLVGNAIKYTPSGEVRVITSQEKESVVVRVSDTGMGISAEDQQKLFQKFYRVKSEETSTITGTGLGLWITSQMVKTMHGDIAVESIKGKGTDFILRFPVIKESPTA</sequence>
<evidence type="ECO:0000259" key="13">
    <source>
        <dbReference type="PROSITE" id="PS50109"/>
    </source>
</evidence>
<dbReference type="Pfam" id="PF02518">
    <property type="entry name" value="HATPase_c"/>
    <property type="match status" value="1"/>
</dbReference>
<dbReference type="InterPro" id="IPR036097">
    <property type="entry name" value="HisK_dim/P_sf"/>
</dbReference>
<keyword evidence="11 12" id="KW-0472">Membrane</keyword>
<evidence type="ECO:0000256" key="10">
    <source>
        <dbReference type="ARBA" id="ARBA00023012"/>
    </source>
</evidence>
<evidence type="ECO:0000256" key="5">
    <source>
        <dbReference type="ARBA" id="ARBA00022553"/>
    </source>
</evidence>
<gene>
    <name evidence="14" type="ORF">A2494_02405</name>
</gene>
<evidence type="ECO:0000256" key="6">
    <source>
        <dbReference type="ARBA" id="ARBA00022679"/>
    </source>
</evidence>
<dbReference type="SMART" id="SM00388">
    <property type="entry name" value="HisKA"/>
    <property type="match status" value="1"/>
</dbReference>
<name>A0A1G2DV84_9BACT</name>
<dbReference type="GO" id="GO:0000155">
    <property type="term" value="F:phosphorelay sensor kinase activity"/>
    <property type="evidence" value="ECO:0007669"/>
    <property type="project" value="InterPro"/>
</dbReference>
<dbReference type="AlphaFoldDB" id="A0A1G2DV84"/>
<dbReference type="SMART" id="SM00387">
    <property type="entry name" value="HATPase_c"/>
    <property type="match status" value="1"/>
</dbReference>
<dbReference type="InterPro" id="IPR003661">
    <property type="entry name" value="HisK_dim/P_dom"/>
</dbReference>
<dbReference type="InterPro" id="IPR004358">
    <property type="entry name" value="Sig_transdc_His_kin-like_C"/>
</dbReference>
<feature type="transmembrane region" description="Helical" evidence="12">
    <location>
        <begin position="20"/>
        <end position="38"/>
    </location>
</feature>
<dbReference type="SUPFAM" id="SSF47384">
    <property type="entry name" value="Homodimeric domain of signal transducing histidine kinase"/>
    <property type="match status" value="1"/>
</dbReference>
<evidence type="ECO:0000313" key="14">
    <source>
        <dbReference type="EMBL" id="OGZ16780.1"/>
    </source>
</evidence>
<keyword evidence="7" id="KW-0547">Nucleotide-binding</keyword>
<keyword evidence="10" id="KW-0902">Two-component regulatory system</keyword>
<feature type="domain" description="Histidine kinase" evidence="13">
    <location>
        <begin position="237"/>
        <end position="452"/>
    </location>
</feature>
<evidence type="ECO:0000256" key="9">
    <source>
        <dbReference type="ARBA" id="ARBA00022840"/>
    </source>
</evidence>
<evidence type="ECO:0000256" key="11">
    <source>
        <dbReference type="ARBA" id="ARBA00023136"/>
    </source>
</evidence>